<comment type="caution">
    <text evidence="1">The sequence shown here is derived from an EMBL/GenBank/DDBJ whole genome shotgun (WGS) entry which is preliminary data.</text>
</comment>
<evidence type="ECO:0000313" key="2">
    <source>
        <dbReference type="Proteomes" id="UP000551758"/>
    </source>
</evidence>
<gene>
    <name evidence="1" type="ORF">HPG69_019114</name>
</gene>
<keyword evidence="2" id="KW-1185">Reference proteome</keyword>
<reference evidence="1 2" key="1">
    <citation type="journal article" date="2020" name="Mol. Biol. Evol.">
        <title>Interspecific Gene Flow and the Evolution of Specialization in Black and White Rhinoceros.</title>
        <authorList>
            <person name="Moodley Y."/>
            <person name="Westbury M.V."/>
            <person name="Russo I.M."/>
            <person name="Gopalakrishnan S."/>
            <person name="Rakotoarivelo A."/>
            <person name="Olsen R.A."/>
            <person name="Prost S."/>
            <person name="Tunstall T."/>
            <person name="Ryder O.A."/>
            <person name="Dalen L."/>
            <person name="Bruford M.W."/>
        </authorList>
    </citation>
    <scope>NUCLEOTIDE SEQUENCE [LARGE SCALE GENOMIC DNA]</scope>
    <source>
        <strain evidence="1">SBR-YM</strain>
        <tissue evidence="1">Skin</tissue>
    </source>
</reference>
<proteinExistence type="predicted"/>
<evidence type="ECO:0000313" key="1">
    <source>
        <dbReference type="EMBL" id="KAF5927188.1"/>
    </source>
</evidence>
<accession>A0A7J7FH08</accession>
<protein>
    <submittedName>
        <fullName evidence="1">Uncharacterized protein</fullName>
    </submittedName>
</protein>
<dbReference type="EMBL" id="JACDTQ010000643">
    <property type="protein sequence ID" value="KAF5927188.1"/>
    <property type="molecule type" value="Genomic_DNA"/>
</dbReference>
<dbReference type="Proteomes" id="UP000551758">
    <property type="component" value="Unassembled WGS sequence"/>
</dbReference>
<dbReference type="AlphaFoldDB" id="A0A7J7FH08"/>
<name>A0A7J7FH08_DICBM</name>
<sequence length="172" mass="18197">MGDTAGLKALREPGQWSSTKGVYGPQSYLIVDAGELSGGSGKTPVRGNFCICGLNFGNKCSFRDQVSVSREKDEERGHHQQVLFLVGLAGPLYKQSPADSPWELPGGLHNCSVSLGPQHLPTTGYGVDKVQCPLSSVELPVELELAQTEEVPGVGGEGRCGGDPVAQLYGHY</sequence>
<organism evidence="1 2">
    <name type="scientific">Diceros bicornis minor</name>
    <name type="common">South-central black rhinoceros</name>
    <dbReference type="NCBI Taxonomy" id="77932"/>
    <lineage>
        <taxon>Eukaryota</taxon>
        <taxon>Metazoa</taxon>
        <taxon>Chordata</taxon>
        <taxon>Craniata</taxon>
        <taxon>Vertebrata</taxon>
        <taxon>Euteleostomi</taxon>
        <taxon>Mammalia</taxon>
        <taxon>Eutheria</taxon>
        <taxon>Laurasiatheria</taxon>
        <taxon>Perissodactyla</taxon>
        <taxon>Rhinocerotidae</taxon>
        <taxon>Diceros</taxon>
    </lineage>
</organism>